<keyword evidence="3" id="KW-1185">Reference proteome</keyword>
<name>A0ABR4CLF1_9HELO</name>
<accession>A0ABR4CLF1</accession>
<feature type="compositionally biased region" description="Acidic residues" evidence="1">
    <location>
        <begin position="468"/>
        <end position="496"/>
    </location>
</feature>
<feature type="compositionally biased region" description="Low complexity" evidence="1">
    <location>
        <begin position="998"/>
        <end position="1022"/>
    </location>
</feature>
<feature type="compositionally biased region" description="Polar residues" evidence="1">
    <location>
        <begin position="98"/>
        <end position="109"/>
    </location>
</feature>
<feature type="compositionally biased region" description="Polar residues" evidence="1">
    <location>
        <begin position="123"/>
        <end position="140"/>
    </location>
</feature>
<evidence type="ECO:0000256" key="1">
    <source>
        <dbReference type="SAM" id="MobiDB-lite"/>
    </source>
</evidence>
<evidence type="ECO:0000313" key="3">
    <source>
        <dbReference type="Proteomes" id="UP001595075"/>
    </source>
</evidence>
<protein>
    <submittedName>
        <fullName evidence="2">Uncharacterized protein</fullName>
    </submittedName>
</protein>
<feature type="region of interest" description="Disordered" evidence="1">
    <location>
        <begin position="789"/>
        <end position="822"/>
    </location>
</feature>
<sequence length="1153" mass="125255">MFSKLRPHHRRTPSNPTSPADQSFEPPSHADHAHPQRYHDANILEPTNRPPPPPPQSAARVQSPEGTFEGPRRGAYERDPRTQQIDASRDARGRDTYGFSNQQRPQYASLQRPESAGTAAAGNYTSPQYSRQPSGMNLDTSRSRPQETSPGFLTSPDLQGQNGQNTRKSPSSFSSSTPTLVEPVQSRPGRARLNLLNPMSLLARRRTSQAVEKLAPQSLVSNKNGNSFNESFDPRIRGTVVHDFSAPRVPRRNLSAMDVRSEGSSASNLGFQRSPNGDLNSADDSVTSPWSGGNHTPVFTENFEEEQYPNHGPHVRKASDVGDLPLPQPPYAKGVQKPAGPSSTLKSNDSAQKQYQDPRRTSTHHSPPDIPQMPDHPPPVPPKIDVPISIAPQRISIDTSATPPKATSFRKGRSRNVSEVSAKDAAIPKHMKSTSSRFSFDMIGAAEQERLLEDRHRQKALERKASQNEEENEDNRNEDDFENDYDYDDMDEDDGLEERIPGVNADYDEDDYPYDNLEEPIPGAGDEEDLYHLSDTDQNLGGFQFQQSSLATPMSPTSPGMVSTPRDADGEVIGFAMTKTSPWVSQGLDSNISPASPISPLVKSPTHIGEMQGLGLQGVNTNRSMDPMTAMLPASNTVEDFPRPVELDDDDLYFDDGMIGSPGDDDDVEFDESVFDNIDTDQYGRPLKSLSSLPTLYSPPMLTADPSPSFNKASDGSRASTDVTDALSSTANANGGLAPQPSISGQVKASMGPPPLPQQDLTENSLAAHQSALAAAIFAAAANGKFRRDSINPSEQEDAQPGLVTDSSHTSHYEPFSPSYDQPEDDFDYDDVLEDDAIIAAANAEALANDDDGFYGQEFGFYSAPASNESEYGGYFGPRGVSGINRGPSNRIVSREPNLTPITERSEYSNRNSFMSLAMHGSGNLMSPGLTQLTNMMRSPMDYEGDMSFDSLLKLRRGAWGGSQASLHSSNGGSPKSVVGQEDGSPVGSLPPWGHAGAANLSPANQAQSQNQNQNQNYNHAQPLPNSGHRRRNSAFSLHSEGASATSSPPASPTLMMTFSPLDGIQEKERERDDEDGAPNGYSDRKGGSTNKYEGKGKEIYRKHRHTSSAESISYTKDEDPAGGGGPRWILERRRTGEDGEVACEREVVRGGI</sequence>
<feature type="compositionally biased region" description="Basic residues" evidence="1">
    <location>
        <begin position="1"/>
        <end position="12"/>
    </location>
</feature>
<feature type="compositionally biased region" description="Basic and acidic residues" evidence="1">
    <location>
        <begin position="70"/>
        <end position="95"/>
    </location>
</feature>
<evidence type="ECO:0000313" key="2">
    <source>
        <dbReference type="EMBL" id="KAL2070051.1"/>
    </source>
</evidence>
<feature type="compositionally biased region" description="Basic and acidic residues" evidence="1">
    <location>
        <begin position="1083"/>
        <end position="1100"/>
    </location>
</feature>
<gene>
    <name evidence="2" type="ORF">VTL71DRAFT_14731</name>
</gene>
<feature type="region of interest" description="Disordered" evidence="1">
    <location>
        <begin position="962"/>
        <end position="1139"/>
    </location>
</feature>
<dbReference type="Proteomes" id="UP001595075">
    <property type="component" value="Unassembled WGS sequence"/>
</dbReference>
<feature type="compositionally biased region" description="Polar residues" evidence="1">
    <location>
        <begin position="706"/>
        <end position="733"/>
    </location>
</feature>
<feature type="region of interest" description="Disordered" evidence="1">
    <location>
        <begin position="257"/>
        <end position="430"/>
    </location>
</feature>
<comment type="caution">
    <text evidence="2">The sequence shown here is derived from an EMBL/GenBank/DDBJ whole genome shotgun (WGS) entry which is preliminary data.</text>
</comment>
<proteinExistence type="predicted"/>
<feature type="compositionally biased region" description="Basic and acidic residues" evidence="1">
    <location>
        <begin position="28"/>
        <end position="42"/>
    </location>
</feature>
<organism evidence="2 3">
    <name type="scientific">Oculimacula yallundae</name>
    <dbReference type="NCBI Taxonomy" id="86028"/>
    <lineage>
        <taxon>Eukaryota</taxon>
        <taxon>Fungi</taxon>
        <taxon>Dikarya</taxon>
        <taxon>Ascomycota</taxon>
        <taxon>Pezizomycotina</taxon>
        <taxon>Leotiomycetes</taxon>
        <taxon>Helotiales</taxon>
        <taxon>Ploettnerulaceae</taxon>
        <taxon>Oculimacula</taxon>
    </lineage>
</organism>
<feature type="compositionally biased region" description="Polar residues" evidence="1">
    <location>
        <begin position="963"/>
        <end position="974"/>
    </location>
</feature>
<feature type="compositionally biased region" description="Basic and acidic residues" evidence="1">
    <location>
        <begin position="1130"/>
        <end position="1139"/>
    </location>
</feature>
<feature type="compositionally biased region" description="Low complexity" evidence="1">
    <location>
        <begin position="169"/>
        <end position="179"/>
    </location>
</feature>
<feature type="compositionally biased region" description="Polar residues" evidence="1">
    <location>
        <begin position="146"/>
        <end position="168"/>
    </location>
</feature>
<reference evidence="2 3" key="1">
    <citation type="journal article" date="2024" name="Commun. Biol.">
        <title>Comparative genomic analysis of thermophilic fungi reveals convergent evolutionary adaptations and gene losses.</title>
        <authorList>
            <person name="Steindorff A.S."/>
            <person name="Aguilar-Pontes M.V."/>
            <person name="Robinson A.J."/>
            <person name="Andreopoulos B."/>
            <person name="LaButti K."/>
            <person name="Kuo A."/>
            <person name="Mondo S."/>
            <person name="Riley R."/>
            <person name="Otillar R."/>
            <person name="Haridas S."/>
            <person name="Lipzen A."/>
            <person name="Grimwood J."/>
            <person name="Schmutz J."/>
            <person name="Clum A."/>
            <person name="Reid I.D."/>
            <person name="Moisan M.C."/>
            <person name="Butler G."/>
            <person name="Nguyen T.T.M."/>
            <person name="Dewar K."/>
            <person name="Conant G."/>
            <person name="Drula E."/>
            <person name="Henrissat B."/>
            <person name="Hansel C."/>
            <person name="Singer S."/>
            <person name="Hutchinson M.I."/>
            <person name="de Vries R.P."/>
            <person name="Natvig D.O."/>
            <person name="Powell A.J."/>
            <person name="Tsang A."/>
            <person name="Grigoriev I.V."/>
        </authorList>
    </citation>
    <scope>NUCLEOTIDE SEQUENCE [LARGE SCALE GENOMIC DNA]</scope>
    <source>
        <strain evidence="2 3">CBS 494.80</strain>
    </source>
</reference>
<feature type="region of interest" description="Disordered" evidence="1">
    <location>
        <begin position="697"/>
        <end position="760"/>
    </location>
</feature>
<feature type="region of interest" description="Disordered" evidence="1">
    <location>
        <begin position="461"/>
        <end position="514"/>
    </location>
</feature>
<feature type="region of interest" description="Disordered" evidence="1">
    <location>
        <begin position="1"/>
        <end position="189"/>
    </location>
</feature>
<feature type="compositionally biased region" description="Polar residues" evidence="1">
    <location>
        <begin position="262"/>
        <end position="299"/>
    </location>
</feature>
<feature type="compositionally biased region" description="Pro residues" evidence="1">
    <location>
        <begin position="368"/>
        <end position="384"/>
    </location>
</feature>
<feature type="compositionally biased region" description="Polar residues" evidence="1">
    <location>
        <begin position="341"/>
        <end position="355"/>
    </location>
</feature>
<dbReference type="EMBL" id="JAZHXI010000007">
    <property type="protein sequence ID" value="KAL2070051.1"/>
    <property type="molecule type" value="Genomic_DNA"/>
</dbReference>